<accession>A0A6A5ZBM7</accession>
<dbReference type="InterPro" id="IPR037119">
    <property type="entry name" value="Haem_oxidase_HugZ-like_sf"/>
</dbReference>
<name>A0A6A5ZBM7_9PLEO</name>
<keyword evidence="3" id="KW-1185">Reference proteome</keyword>
<evidence type="ECO:0000313" key="2">
    <source>
        <dbReference type="EMBL" id="KAF2116909.1"/>
    </source>
</evidence>
<proteinExistence type="predicted"/>
<gene>
    <name evidence="2" type="ORF">BDV96DRAFT_38025</name>
</gene>
<dbReference type="InterPro" id="IPR019595">
    <property type="entry name" value="DUF2470"/>
</dbReference>
<dbReference type="Gene3D" id="3.20.180.10">
    <property type="entry name" value="PNP-oxidase-like"/>
    <property type="match status" value="1"/>
</dbReference>
<dbReference type="PANTHER" id="PTHR37783">
    <property type="entry name" value="MEMBRANE PROTEIN, PUTATIVE (AFU_ORTHOLOGUE AFUA_1G04315)-RELATED"/>
    <property type="match status" value="1"/>
</dbReference>
<reference evidence="2" key="1">
    <citation type="journal article" date="2020" name="Stud. Mycol.">
        <title>101 Dothideomycetes genomes: a test case for predicting lifestyles and emergence of pathogens.</title>
        <authorList>
            <person name="Haridas S."/>
            <person name="Albert R."/>
            <person name="Binder M."/>
            <person name="Bloem J."/>
            <person name="Labutti K."/>
            <person name="Salamov A."/>
            <person name="Andreopoulos B."/>
            <person name="Baker S."/>
            <person name="Barry K."/>
            <person name="Bills G."/>
            <person name="Bluhm B."/>
            <person name="Cannon C."/>
            <person name="Castanera R."/>
            <person name="Culley D."/>
            <person name="Daum C."/>
            <person name="Ezra D."/>
            <person name="Gonzalez J."/>
            <person name="Henrissat B."/>
            <person name="Kuo A."/>
            <person name="Liang C."/>
            <person name="Lipzen A."/>
            <person name="Lutzoni F."/>
            <person name="Magnuson J."/>
            <person name="Mondo S."/>
            <person name="Nolan M."/>
            <person name="Ohm R."/>
            <person name="Pangilinan J."/>
            <person name="Park H.-J."/>
            <person name="Ramirez L."/>
            <person name="Alfaro M."/>
            <person name="Sun H."/>
            <person name="Tritt A."/>
            <person name="Yoshinaga Y."/>
            <person name="Zwiers L.-H."/>
            <person name="Turgeon B."/>
            <person name="Goodwin S."/>
            <person name="Spatafora J."/>
            <person name="Crous P."/>
            <person name="Grigoriev I."/>
        </authorList>
    </citation>
    <scope>NUCLEOTIDE SEQUENCE</scope>
    <source>
        <strain evidence="2">CBS 627.86</strain>
    </source>
</reference>
<evidence type="ECO:0000259" key="1">
    <source>
        <dbReference type="Pfam" id="PF10615"/>
    </source>
</evidence>
<sequence length="224" mass="25782">MAITAQEAAARERVIKHMNADHQDSLRRYLEHFKGASSFSVRNARMTDININCMQFEYAGKHGTITFDPPLKSLREARERLVQLDKDALQALGRSDIQITKFIPCYTNAFHLINWTTCFLTYLVYCRPANFKPGSLLFDNVLYKYPGFVKFSLAIQPYQFPIMVGIHLFESVLMARKLARHGVLVSSLLWWAWVGTCFVEGFTSFNRLDEHIAEKQAAKDAKKH</sequence>
<dbReference type="EMBL" id="ML977320">
    <property type="protein sequence ID" value="KAF2116909.1"/>
    <property type="molecule type" value="Genomic_DNA"/>
</dbReference>
<organism evidence="2 3">
    <name type="scientific">Lophiotrema nucula</name>
    <dbReference type="NCBI Taxonomy" id="690887"/>
    <lineage>
        <taxon>Eukaryota</taxon>
        <taxon>Fungi</taxon>
        <taxon>Dikarya</taxon>
        <taxon>Ascomycota</taxon>
        <taxon>Pezizomycotina</taxon>
        <taxon>Dothideomycetes</taxon>
        <taxon>Pleosporomycetidae</taxon>
        <taxon>Pleosporales</taxon>
        <taxon>Lophiotremataceae</taxon>
        <taxon>Lophiotrema</taxon>
    </lineage>
</organism>
<feature type="domain" description="DUF2470" evidence="1">
    <location>
        <begin position="12"/>
        <end position="84"/>
    </location>
</feature>
<protein>
    <submittedName>
        <fullName evidence="2">Integral membrane protein-like protein</fullName>
    </submittedName>
</protein>
<dbReference type="AlphaFoldDB" id="A0A6A5ZBM7"/>
<dbReference type="Proteomes" id="UP000799770">
    <property type="component" value="Unassembled WGS sequence"/>
</dbReference>
<dbReference type="PANTHER" id="PTHR37783:SF1">
    <property type="entry name" value="MEMBRANE PROTEIN, PUTATIVE (AFU_ORTHOLOGUE AFUA_1G04315)-RELATED"/>
    <property type="match status" value="1"/>
</dbReference>
<evidence type="ECO:0000313" key="3">
    <source>
        <dbReference type="Proteomes" id="UP000799770"/>
    </source>
</evidence>
<dbReference type="OrthoDB" id="5553410at2759"/>
<dbReference type="Pfam" id="PF10615">
    <property type="entry name" value="DUF2470"/>
    <property type="match status" value="1"/>
</dbReference>